<dbReference type="EMBL" id="JRNN01000078">
    <property type="protein sequence ID" value="KGF33789.1"/>
    <property type="molecule type" value="Genomic_DNA"/>
</dbReference>
<dbReference type="RefSeq" id="WP_036874101.1">
    <property type="nucleotide sequence ID" value="NZ_JRNN01000078.1"/>
</dbReference>
<feature type="signal peptide" evidence="1">
    <location>
        <begin position="1"/>
        <end position="19"/>
    </location>
</feature>
<organism evidence="2 3">
    <name type="scientific">Hoylesella buccalis DNF00853</name>
    <dbReference type="NCBI Taxonomy" id="1401074"/>
    <lineage>
        <taxon>Bacteria</taxon>
        <taxon>Pseudomonadati</taxon>
        <taxon>Bacteroidota</taxon>
        <taxon>Bacteroidia</taxon>
        <taxon>Bacteroidales</taxon>
        <taxon>Prevotellaceae</taxon>
        <taxon>Hoylesella</taxon>
    </lineage>
</organism>
<evidence type="ECO:0000256" key="1">
    <source>
        <dbReference type="SAM" id="SignalP"/>
    </source>
</evidence>
<protein>
    <submittedName>
        <fullName evidence="2">Porin</fullName>
    </submittedName>
</protein>
<name>A0A096BKZ6_9BACT</name>
<reference evidence="2 3" key="1">
    <citation type="submission" date="2014-07" db="EMBL/GenBank/DDBJ databases">
        <authorList>
            <person name="McCorrison J."/>
            <person name="Sanka R."/>
            <person name="Torralba M."/>
            <person name="Gillis M."/>
            <person name="Haft D.H."/>
            <person name="Methe B."/>
            <person name="Sutton G."/>
            <person name="Nelson K.E."/>
        </authorList>
    </citation>
    <scope>NUCLEOTIDE SEQUENCE [LARGE SCALE GENOMIC DNA]</scope>
    <source>
        <strain evidence="2 3">DNF00853</strain>
    </source>
</reference>
<dbReference type="SUPFAM" id="SSF56935">
    <property type="entry name" value="Porins"/>
    <property type="match status" value="1"/>
</dbReference>
<sequence length="365" mass="42175">MKLRIYLLLLTFHGMGLYAQESQHVNLSVEARSDYQRESIDGVRNNDKTGFKGSIFNILINGNISPKFSFKYRQRLNGINKDYTFFDATDWLFLTYHANQNWTLSGGKWAVLCGPWEFDPAPIDCFQLFEFCYNFPCYAWGVWLGYQTTNQKDQFFLQMVESPFQKVYKRNSGTSSEMYAYNLIWYGNHGILHTDWSVNFMEYAPGKFINYLSFGNRFDVADNLQIGVDYMNRATKGQTFFFKDCSMTARVDYQPTPQVNLWAKASYDVNHAGVDTNPEASTTLTEPNQKTAEQAKPRADLALYEGTEITRVGAGLEYYPLKNKKVRLHANYSYCFGKNTNPAGYLQDKHSILDLGITWRMDVIK</sequence>
<proteinExistence type="predicted"/>
<dbReference type="OrthoDB" id="1091018at2"/>
<evidence type="ECO:0000313" key="2">
    <source>
        <dbReference type="EMBL" id="KGF33789.1"/>
    </source>
</evidence>
<feature type="chain" id="PRO_5001918249" evidence="1">
    <location>
        <begin position="20"/>
        <end position="365"/>
    </location>
</feature>
<evidence type="ECO:0000313" key="3">
    <source>
        <dbReference type="Proteomes" id="UP000029556"/>
    </source>
</evidence>
<dbReference type="AlphaFoldDB" id="A0A096BKZ6"/>
<gene>
    <name evidence="2" type="ORF">HMPREF2137_10225</name>
</gene>
<accession>A0A096BKZ6</accession>
<comment type="caution">
    <text evidence="2">The sequence shown here is derived from an EMBL/GenBank/DDBJ whole genome shotgun (WGS) entry which is preliminary data.</text>
</comment>
<keyword evidence="1" id="KW-0732">Signal</keyword>
<dbReference type="Proteomes" id="UP000029556">
    <property type="component" value="Unassembled WGS sequence"/>
</dbReference>